<keyword evidence="5" id="KW-1185">Reference proteome</keyword>
<evidence type="ECO:0000313" key="4">
    <source>
        <dbReference type="EMBL" id="KZE68025.1"/>
    </source>
</evidence>
<proteinExistence type="predicted"/>
<dbReference type="InterPro" id="IPR011010">
    <property type="entry name" value="DNA_brk_join_enz"/>
</dbReference>
<evidence type="ECO:0000259" key="3">
    <source>
        <dbReference type="PROSITE" id="PS51900"/>
    </source>
</evidence>
<dbReference type="SUPFAM" id="SSF56349">
    <property type="entry name" value="DNA breaking-rejoining enzymes"/>
    <property type="match status" value="1"/>
</dbReference>
<dbReference type="AlphaFoldDB" id="A0A165NX95"/>
<dbReference type="InterPro" id="IPR010998">
    <property type="entry name" value="Integrase_recombinase_N"/>
</dbReference>
<evidence type="ECO:0000256" key="2">
    <source>
        <dbReference type="PROSITE-ProRule" id="PRU01248"/>
    </source>
</evidence>
<dbReference type="InterPro" id="IPR044068">
    <property type="entry name" value="CB"/>
</dbReference>
<gene>
    <name evidence="4" type="ORF">AWM68_17805</name>
</gene>
<dbReference type="OrthoDB" id="2423368at2"/>
<sequence length="286" mass="32826">MPYGFIKHIEEKGYSSETIRSYERVVTQFFAYIKSFYPDNKEPFQISSSDIKGYLKHQSENEKSVSTINKELAIIKTMFHYFWERDKVPVDPAVKIKRWKVKDKPSIEVPYETIELLLEKVLDNPGYSELRKAVFILASKGLKTSDFRFKKGDVTDNIYENTAIIQLNNRILTLEGSGAATFLGYYNSIALTETDYVFTTKPHGSETLGPVEVMSILNHLRAISEDYKDLVKQPLTLVSMRRAYAFNLYEKKVPIQEIAQELGIEESSASSYLKLLLEGKLIQKSS</sequence>
<dbReference type="InterPro" id="IPR004107">
    <property type="entry name" value="Integrase_SAM-like_N"/>
</dbReference>
<dbReference type="Pfam" id="PF02899">
    <property type="entry name" value="Phage_int_SAM_1"/>
    <property type="match status" value="1"/>
</dbReference>
<dbReference type="GO" id="GO:0003677">
    <property type="term" value="F:DNA binding"/>
    <property type="evidence" value="ECO:0007669"/>
    <property type="project" value="UniProtKB-UniRule"/>
</dbReference>
<comment type="caution">
    <text evidence="4">The sequence shown here is derived from an EMBL/GenBank/DDBJ whole genome shotgun (WGS) entry which is preliminary data.</text>
</comment>
<dbReference type="Gene3D" id="1.10.150.130">
    <property type="match status" value="1"/>
</dbReference>
<dbReference type="EMBL" id="LRFC01000006">
    <property type="protein sequence ID" value="KZE68025.1"/>
    <property type="molecule type" value="Genomic_DNA"/>
</dbReference>
<dbReference type="PROSITE" id="PS51900">
    <property type="entry name" value="CB"/>
    <property type="match status" value="1"/>
</dbReference>
<evidence type="ECO:0000313" key="5">
    <source>
        <dbReference type="Proteomes" id="UP000076567"/>
    </source>
</evidence>
<organism evidence="4 5">
    <name type="scientific">Fictibacillus phosphorivorans</name>
    <dbReference type="NCBI Taxonomy" id="1221500"/>
    <lineage>
        <taxon>Bacteria</taxon>
        <taxon>Bacillati</taxon>
        <taxon>Bacillota</taxon>
        <taxon>Bacilli</taxon>
        <taxon>Bacillales</taxon>
        <taxon>Fictibacillaceae</taxon>
        <taxon>Fictibacillus</taxon>
    </lineage>
</organism>
<feature type="domain" description="Core-binding (CB)" evidence="3">
    <location>
        <begin position="1"/>
        <end position="83"/>
    </location>
</feature>
<name>A0A165NX95_9BACL</name>
<dbReference type="RefSeq" id="WP_066238591.1">
    <property type="nucleotide sequence ID" value="NZ_LRFC01000006.1"/>
</dbReference>
<accession>A0A165NX95</accession>
<evidence type="ECO:0000256" key="1">
    <source>
        <dbReference type="ARBA" id="ARBA00023125"/>
    </source>
</evidence>
<dbReference type="Proteomes" id="UP000076567">
    <property type="component" value="Unassembled WGS sequence"/>
</dbReference>
<keyword evidence="1 2" id="KW-0238">DNA-binding</keyword>
<protein>
    <submittedName>
        <fullName evidence="4">Integrase</fullName>
    </submittedName>
</protein>
<reference evidence="5" key="1">
    <citation type="submission" date="2016-01" db="EMBL/GenBank/DDBJ databases">
        <title>Draft genome of Chromobacterium sp. F49.</title>
        <authorList>
            <person name="Hong K.W."/>
        </authorList>
    </citation>
    <scope>NUCLEOTIDE SEQUENCE [LARGE SCALE GENOMIC DNA]</scope>
    <source>
        <strain evidence="5">P7IIIA</strain>
    </source>
</reference>
<dbReference type="GO" id="GO:0015074">
    <property type="term" value="P:DNA integration"/>
    <property type="evidence" value="ECO:0007669"/>
    <property type="project" value="InterPro"/>
</dbReference>